<keyword evidence="2" id="KW-0560">Oxidoreductase</keyword>
<dbReference type="EMBL" id="BOMN01000111">
    <property type="protein sequence ID" value="GIE24546.1"/>
    <property type="molecule type" value="Genomic_DNA"/>
</dbReference>
<feature type="domain" description="TauD/TfdA-like" evidence="5">
    <location>
        <begin position="30"/>
        <end position="277"/>
    </location>
</feature>
<accession>A0ABQ4A109</accession>
<keyword evidence="4" id="KW-0045">Antibiotic biosynthesis</keyword>
<evidence type="ECO:0000256" key="3">
    <source>
        <dbReference type="ARBA" id="ARBA00023004"/>
    </source>
</evidence>
<evidence type="ECO:0000313" key="6">
    <source>
        <dbReference type="EMBL" id="GIE24546.1"/>
    </source>
</evidence>
<proteinExistence type="predicted"/>
<organism evidence="6 7">
    <name type="scientific">Winogradskya humida</name>
    <dbReference type="NCBI Taxonomy" id="113566"/>
    <lineage>
        <taxon>Bacteria</taxon>
        <taxon>Bacillati</taxon>
        <taxon>Actinomycetota</taxon>
        <taxon>Actinomycetes</taxon>
        <taxon>Micromonosporales</taxon>
        <taxon>Micromonosporaceae</taxon>
        <taxon>Winogradskya</taxon>
    </lineage>
</organism>
<dbReference type="Gene3D" id="3.60.130.10">
    <property type="entry name" value="Clavaminate synthase-like"/>
    <property type="match status" value="1"/>
</dbReference>
<evidence type="ECO:0000256" key="4">
    <source>
        <dbReference type="ARBA" id="ARBA00023194"/>
    </source>
</evidence>
<evidence type="ECO:0000256" key="1">
    <source>
        <dbReference type="ARBA" id="ARBA00001954"/>
    </source>
</evidence>
<dbReference type="PANTHER" id="PTHR10696:SF56">
    <property type="entry name" value="TAUD_TFDA-LIKE DOMAIN-CONTAINING PROTEIN"/>
    <property type="match status" value="1"/>
</dbReference>
<dbReference type="SUPFAM" id="SSF51197">
    <property type="entry name" value="Clavaminate synthase-like"/>
    <property type="match status" value="1"/>
</dbReference>
<gene>
    <name evidence="6" type="ORF">Ahu01nite_076480</name>
</gene>
<reference evidence="6 7" key="1">
    <citation type="submission" date="2021-01" db="EMBL/GenBank/DDBJ databases">
        <title>Whole genome shotgun sequence of Actinoplanes humidus NBRC 14915.</title>
        <authorList>
            <person name="Komaki H."/>
            <person name="Tamura T."/>
        </authorList>
    </citation>
    <scope>NUCLEOTIDE SEQUENCE [LARGE SCALE GENOMIC DNA]</scope>
    <source>
        <strain evidence="6 7">NBRC 14915</strain>
    </source>
</reference>
<dbReference type="Pfam" id="PF02668">
    <property type="entry name" value="TauD"/>
    <property type="match status" value="1"/>
</dbReference>
<keyword evidence="7" id="KW-1185">Reference proteome</keyword>
<protein>
    <recommendedName>
        <fullName evidence="5">TauD/TfdA-like domain-containing protein</fullName>
    </recommendedName>
</protein>
<evidence type="ECO:0000259" key="5">
    <source>
        <dbReference type="Pfam" id="PF02668"/>
    </source>
</evidence>
<comment type="cofactor">
    <cofactor evidence="1">
        <name>Fe(2+)</name>
        <dbReference type="ChEBI" id="CHEBI:29033"/>
    </cofactor>
</comment>
<name>A0ABQ4A109_9ACTN</name>
<evidence type="ECO:0000256" key="2">
    <source>
        <dbReference type="ARBA" id="ARBA00023002"/>
    </source>
</evidence>
<dbReference type="InterPro" id="IPR003819">
    <property type="entry name" value="TauD/TfdA-like"/>
</dbReference>
<dbReference type="RefSeq" id="WP_203841556.1">
    <property type="nucleotide sequence ID" value="NZ_BAAATV010000019.1"/>
</dbReference>
<keyword evidence="3" id="KW-0408">Iron</keyword>
<dbReference type="PANTHER" id="PTHR10696">
    <property type="entry name" value="GAMMA-BUTYROBETAINE HYDROXYLASE-RELATED"/>
    <property type="match status" value="1"/>
</dbReference>
<dbReference type="InterPro" id="IPR050411">
    <property type="entry name" value="AlphaKG_dependent_hydroxylases"/>
</dbReference>
<dbReference type="InterPro" id="IPR042098">
    <property type="entry name" value="TauD-like_sf"/>
</dbReference>
<sequence length="282" mass="30438">MIGTFLQQPTDGYEHLRTALLRSGGRLPAVDVPGPDPAEPGDLADRLARQLKHDGVGRVRLTRPLDDDTFRALGTTLGALIPETDPAVRDFVTGDVILNLISAQAETHDPALQPFAAGALTMHSEGSGRPAAEQPRYIVLMCCEPGSDEGAQTVLTPMAAVAAALTPDARRILAATRYRDAPGVPFILREIDDRPVFSFRDFGSAALHWECLDSSVTAAEVHDALRSLLDALYAADLAAGVKWETGTLVVIDNTYFFHGRTAGASSRPGSRRHLKRLRVRTR</sequence>
<dbReference type="Proteomes" id="UP000603200">
    <property type="component" value="Unassembled WGS sequence"/>
</dbReference>
<evidence type="ECO:0000313" key="7">
    <source>
        <dbReference type="Proteomes" id="UP000603200"/>
    </source>
</evidence>
<comment type="caution">
    <text evidence="6">The sequence shown here is derived from an EMBL/GenBank/DDBJ whole genome shotgun (WGS) entry which is preliminary data.</text>
</comment>